<evidence type="ECO:0000259" key="1">
    <source>
        <dbReference type="Pfam" id="PF06172"/>
    </source>
</evidence>
<protein>
    <submittedName>
        <fullName evidence="2">Cupin</fullName>
    </submittedName>
</protein>
<dbReference type="InterPro" id="IPR011051">
    <property type="entry name" value="RmlC_Cupin_sf"/>
</dbReference>
<feature type="domain" description="DUF985" evidence="1">
    <location>
        <begin position="9"/>
        <end position="148"/>
    </location>
</feature>
<dbReference type="RefSeq" id="WP_042207926.1">
    <property type="nucleotide sequence ID" value="NZ_CP009288.1"/>
</dbReference>
<organism evidence="2 3">
    <name type="scientific">Paenibacillus durus</name>
    <name type="common">Paenibacillus azotofixans</name>
    <dbReference type="NCBI Taxonomy" id="44251"/>
    <lineage>
        <taxon>Bacteria</taxon>
        <taxon>Bacillati</taxon>
        <taxon>Bacillota</taxon>
        <taxon>Bacilli</taxon>
        <taxon>Bacillales</taxon>
        <taxon>Paenibacillaceae</taxon>
        <taxon>Paenibacillus</taxon>
    </lineage>
</organism>
<proteinExistence type="predicted"/>
<dbReference type="AlphaFoldDB" id="A0A089HUT1"/>
<evidence type="ECO:0000313" key="2">
    <source>
        <dbReference type="EMBL" id="AIQ14128.1"/>
    </source>
</evidence>
<dbReference type="Proteomes" id="UP000029409">
    <property type="component" value="Chromosome"/>
</dbReference>
<keyword evidence="3" id="KW-1185">Reference proteome</keyword>
<reference evidence="2 3" key="1">
    <citation type="submission" date="2014-08" db="EMBL/GenBank/DDBJ databases">
        <title>Comparative genomics of the Paenibacillus odorifer group.</title>
        <authorList>
            <person name="den Bakker H.C."/>
            <person name="Tsai Y.-C."/>
            <person name="Martin N."/>
            <person name="Korlach J."/>
            <person name="Wiedmann M."/>
        </authorList>
    </citation>
    <scope>NUCLEOTIDE SEQUENCE [LARGE SCALE GENOMIC DNA]</scope>
    <source>
        <strain evidence="2 3">DSM 1735</strain>
    </source>
</reference>
<dbReference type="Pfam" id="PF06172">
    <property type="entry name" value="Cupin_5"/>
    <property type="match status" value="1"/>
</dbReference>
<accession>A0A089HUT1</accession>
<gene>
    <name evidence="2" type="ORF">PDUR_21080</name>
</gene>
<dbReference type="EMBL" id="CP009288">
    <property type="protein sequence ID" value="AIQ14128.1"/>
    <property type="molecule type" value="Genomic_DNA"/>
</dbReference>
<name>A0A089HUT1_PAEDU</name>
<dbReference type="SUPFAM" id="SSF51182">
    <property type="entry name" value="RmlC-like cupins"/>
    <property type="match status" value="1"/>
</dbReference>
<dbReference type="eggNOG" id="COG3542">
    <property type="taxonomic scope" value="Bacteria"/>
</dbReference>
<dbReference type="CDD" id="cd06121">
    <property type="entry name" value="cupin_YML079wp"/>
    <property type="match status" value="1"/>
</dbReference>
<dbReference type="PANTHER" id="PTHR33387:SF3">
    <property type="entry name" value="DUF985 DOMAIN-CONTAINING PROTEIN"/>
    <property type="match status" value="1"/>
</dbReference>
<sequence length="154" mass="16828">MAQKELSPFVELLGLERHVEGGWFKEIWKSSVQIPRDLLGEDYSGSRPAASTIYFLLHPGEISEWHAVLSDEHWLWHAGSPLVLSLGGNGEHPGDVQEIVLGLDIAAGQQPQALVPAGVWQAARPLGDEPVLVSCVVAPGFHYDDFRLVDKSEG</sequence>
<dbReference type="Gene3D" id="2.60.120.10">
    <property type="entry name" value="Jelly Rolls"/>
    <property type="match status" value="1"/>
</dbReference>
<dbReference type="OrthoDB" id="9798288at2"/>
<dbReference type="STRING" id="44251.PDUR_21080"/>
<dbReference type="InterPro" id="IPR039935">
    <property type="entry name" value="YML079W-like"/>
</dbReference>
<dbReference type="InterPro" id="IPR014710">
    <property type="entry name" value="RmlC-like_jellyroll"/>
</dbReference>
<dbReference type="InterPro" id="IPR009327">
    <property type="entry name" value="Cupin_DUF985"/>
</dbReference>
<dbReference type="KEGG" id="pdu:PDUR_21080"/>
<dbReference type="PANTHER" id="PTHR33387">
    <property type="entry name" value="RMLC-LIKE JELLY ROLL FOLD PROTEIN"/>
    <property type="match status" value="1"/>
</dbReference>
<evidence type="ECO:0000313" key="3">
    <source>
        <dbReference type="Proteomes" id="UP000029409"/>
    </source>
</evidence>